<name>A0A1S3JZZ4_LINAN</name>
<keyword evidence="7" id="KW-0770">Synapse</keyword>
<dbReference type="GO" id="GO:0022848">
    <property type="term" value="F:acetylcholine-gated monoatomic cation-selective channel activity"/>
    <property type="evidence" value="ECO:0007669"/>
    <property type="project" value="InterPro"/>
</dbReference>
<evidence type="ECO:0000256" key="16">
    <source>
        <dbReference type="ARBA" id="ARBA00034104"/>
    </source>
</evidence>
<evidence type="ECO:0000256" key="13">
    <source>
        <dbReference type="ARBA" id="ARBA00023257"/>
    </source>
</evidence>
<evidence type="ECO:0000256" key="12">
    <source>
        <dbReference type="ARBA" id="ARBA00023180"/>
    </source>
</evidence>
<keyword evidence="14" id="KW-1071">Ligand-gated ion channel</keyword>
<dbReference type="InterPro" id="IPR038050">
    <property type="entry name" value="Neuro_actylchol_rec"/>
</dbReference>
<feature type="chain" id="PRO_5022264678" evidence="17">
    <location>
        <begin position="23"/>
        <end position="492"/>
    </location>
</feature>
<dbReference type="Pfam" id="PF02932">
    <property type="entry name" value="Neur_chan_memb"/>
    <property type="match status" value="1"/>
</dbReference>
<keyword evidence="4 17" id="KW-0812">Transmembrane</keyword>
<keyword evidence="6 17" id="KW-1133">Transmembrane helix</keyword>
<keyword evidence="20" id="KW-1185">Reference proteome</keyword>
<dbReference type="AlphaFoldDB" id="A0A1S3JZZ4"/>
<evidence type="ECO:0000256" key="9">
    <source>
        <dbReference type="ARBA" id="ARBA00023136"/>
    </source>
</evidence>
<feature type="transmembrane region" description="Helical" evidence="17">
    <location>
        <begin position="453"/>
        <end position="473"/>
    </location>
</feature>
<dbReference type="PANTHER" id="PTHR18945">
    <property type="entry name" value="NEUROTRANSMITTER GATED ION CHANNEL"/>
    <property type="match status" value="1"/>
</dbReference>
<dbReference type="FunFam" id="1.20.58.390:FF:000012">
    <property type="entry name" value="Acetylcholine receptor subunit alpha-like"/>
    <property type="match status" value="1"/>
</dbReference>
<evidence type="ECO:0000256" key="8">
    <source>
        <dbReference type="ARBA" id="ARBA00023065"/>
    </source>
</evidence>
<dbReference type="InterPro" id="IPR018000">
    <property type="entry name" value="Neurotransmitter_ion_chnl_CS"/>
</dbReference>
<dbReference type="PRINTS" id="PR00254">
    <property type="entry name" value="NICOTINICR"/>
</dbReference>
<evidence type="ECO:0000313" key="21">
    <source>
        <dbReference type="RefSeq" id="XP_013415872.1"/>
    </source>
</evidence>
<evidence type="ECO:0000256" key="3">
    <source>
        <dbReference type="ARBA" id="ARBA00022475"/>
    </source>
</evidence>
<comment type="subcellular location">
    <subcellularLocation>
        <location evidence="16">Postsynaptic cell membrane</location>
        <topology evidence="16">Multi-pass membrane protein</topology>
    </subcellularLocation>
</comment>
<dbReference type="PROSITE" id="PS00236">
    <property type="entry name" value="NEUROTR_ION_CHANNEL"/>
    <property type="match status" value="1"/>
</dbReference>
<feature type="signal peptide" evidence="17">
    <location>
        <begin position="1"/>
        <end position="22"/>
    </location>
</feature>
<dbReference type="FunFam" id="1.20.58.390:FF:000022">
    <property type="entry name" value="Nicotinic acetylcholine receptor subunit alpha4"/>
    <property type="match status" value="1"/>
</dbReference>
<dbReference type="InterPro" id="IPR006029">
    <property type="entry name" value="Neurotrans-gated_channel_TM"/>
</dbReference>
<dbReference type="Gene3D" id="2.70.170.10">
    <property type="entry name" value="Neurotransmitter-gated ion-channel ligand-binding domain"/>
    <property type="match status" value="1"/>
</dbReference>
<dbReference type="InterPro" id="IPR006202">
    <property type="entry name" value="Neur_chan_lig-bd"/>
</dbReference>
<feature type="domain" description="Neurotransmitter-gated ion-channel transmembrane" evidence="19">
    <location>
        <begin position="252"/>
        <end position="469"/>
    </location>
</feature>
<evidence type="ECO:0000256" key="7">
    <source>
        <dbReference type="ARBA" id="ARBA00023018"/>
    </source>
</evidence>
<evidence type="ECO:0000256" key="2">
    <source>
        <dbReference type="ARBA" id="ARBA00022448"/>
    </source>
</evidence>
<dbReference type="Proteomes" id="UP000085678">
    <property type="component" value="Unplaced"/>
</dbReference>
<feature type="domain" description="Neurotransmitter-gated ion-channel ligand-binding" evidence="18">
    <location>
        <begin position="27"/>
        <end position="245"/>
    </location>
</feature>
<evidence type="ECO:0000256" key="10">
    <source>
        <dbReference type="ARBA" id="ARBA00023157"/>
    </source>
</evidence>
<evidence type="ECO:0000256" key="15">
    <source>
        <dbReference type="ARBA" id="ARBA00023303"/>
    </source>
</evidence>
<dbReference type="CDD" id="cd19064">
    <property type="entry name" value="LGIC_TM_nAChR"/>
    <property type="match status" value="1"/>
</dbReference>
<evidence type="ECO:0000256" key="4">
    <source>
        <dbReference type="ARBA" id="ARBA00022692"/>
    </source>
</evidence>
<keyword evidence="10" id="KW-1015">Disulfide bond</keyword>
<evidence type="ECO:0000256" key="14">
    <source>
        <dbReference type="ARBA" id="ARBA00023286"/>
    </source>
</evidence>
<feature type="transmembrane region" description="Helical" evidence="17">
    <location>
        <begin position="277"/>
        <end position="299"/>
    </location>
</feature>
<dbReference type="NCBIfam" id="TIGR00860">
    <property type="entry name" value="LIC"/>
    <property type="match status" value="1"/>
</dbReference>
<dbReference type="InterPro" id="IPR036734">
    <property type="entry name" value="Neur_chan_lig-bd_sf"/>
</dbReference>
<feature type="transmembrane region" description="Helical" evidence="17">
    <location>
        <begin position="246"/>
        <end position="270"/>
    </location>
</feature>
<keyword evidence="15 17" id="KW-0407">Ion channel</keyword>
<evidence type="ECO:0000256" key="5">
    <source>
        <dbReference type="ARBA" id="ARBA00022729"/>
    </source>
</evidence>
<reference evidence="21" key="1">
    <citation type="submission" date="2025-08" db="UniProtKB">
        <authorList>
            <consortium name="RefSeq"/>
        </authorList>
    </citation>
    <scope>IDENTIFICATION</scope>
    <source>
        <tissue evidence="21">Gonads</tissue>
    </source>
</reference>
<comment type="similarity">
    <text evidence="1">Belongs to the ligand-gated ion channel (TC 1.A.9) family. Acetylcholine receptor (TC 1.A.9.1) subfamily.</text>
</comment>
<dbReference type="InterPro" id="IPR002394">
    <property type="entry name" value="Nicotinic_acetylcholine_rcpt"/>
</dbReference>
<proteinExistence type="inferred from homology"/>
<evidence type="ECO:0000256" key="17">
    <source>
        <dbReference type="RuleBase" id="RU000687"/>
    </source>
</evidence>
<keyword evidence="2 17" id="KW-0813">Transport</keyword>
<protein>
    <submittedName>
        <fullName evidence="21">Acetylcholine receptor subunit alpha-like</fullName>
    </submittedName>
</protein>
<dbReference type="STRING" id="7574.A0A1S3JZZ4"/>
<organism evidence="20 21">
    <name type="scientific">Lingula anatina</name>
    <name type="common">Brachiopod</name>
    <name type="synonym">Lingula unguis</name>
    <dbReference type="NCBI Taxonomy" id="7574"/>
    <lineage>
        <taxon>Eukaryota</taxon>
        <taxon>Metazoa</taxon>
        <taxon>Spiralia</taxon>
        <taxon>Lophotrochozoa</taxon>
        <taxon>Brachiopoda</taxon>
        <taxon>Linguliformea</taxon>
        <taxon>Lingulata</taxon>
        <taxon>Lingulida</taxon>
        <taxon>Linguloidea</taxon>
        <taxon>Lingulidae</taxon>
        <taxon>Lingula</taxon>
    </lineage>
</organism>
<keyword evidence="9 17" id="KW-0472">Membrane</keyword>
<gene>
    <name evidence="21" type="primary">LOC106177589</name>
</gene>
<dbReference type="GO" id="GO:0004888">
    <property type="term" value="F:transmembrane signaling receptor activity"/>
    <property type="evidence" value="ECO:0007669"/>
    <property type="project" value="InterPro"/>
</dbReference>
<dbReference type="GO" id="GO:0045211">
    <property type="term" value="C:postsynaptic membrane"/>
    <property type="evidence" value="ECO:0007669"/>
    <property type="project" value="UniProtKB-SubCell"/>
</dbReference>
<dbReference type="FunFam" id="2.70.170.10:FF:000013">
    <property type="entry name" value="Acetylcholine receptor subunit alpha"/>
    <property type="match status" value="1"/>
</dbReference>
<evidence type="ECO:0000256" key="1">
    <source>
        <dbReference type="ARBA" id="ARBA00009237"/>
    </source>
</evidence>
<accession>A0A1S3JZZ4</accession>
<dbReference type="CDD" id="cd19031">
    <property type="entry name" value="LGIC_ECD_nAChR_proto_alpha-like"/>
    <property type="match status" value="1"/>
</dbReference>
<evidence type="ECO:0000259" key="18">
    <source>
        <dbReference type="Pfam" id="PF02931"/>
    </source>
</evidence>
<dbReference type="RefSeq" id="XP_013415872.1">
    <property type="nucleotide sequence ID" value="XM_013560418.1"/>
</dbReference>
<sequence length="492" mass="56741">MKQSYLLLVGLFAVLYFQELEGNPDARRLYDDLFKKRKYNKLIRPVGNNTDKLTVKLGLKLTQLIDVDEKNQIMTVNVWLLHEWNDTSLRWRPTKYGGVQKLFVPVDDIWKPDIVLYNNADGNYQITTMTKATVYSHGRVKWEPPAIYKSYCPINVEFFPFDEQNCHLKFSSWTYDGFQVDLKHREHPDIKDDVRVENGIDVSAYSRSVEWDLMDVPFSRNTKYYSCCPEPYPSITYNITIRRKTLFYTVNLIIPCVAISFLTVLTFYLPSHSGEKITLCISILLSLTVFFLLLADLIPPTSLVIPLIGKYLLFTMILVSLSIIVTVMVLNVHFRSPATHKMSPWVKKVFLSILPRLLLMRRPKQENEKGASVSTANGVDVRSPYTADAYDNLPSNANDPLIEDSDTMSAKYPWPIQRALKGVKFIADHLKSEDQQHNVEEDWKFVAMVLDRLFLWIFSLACLVGTLGIILQAPTMYDGRRPLNIAYNDDYS</sequence>
<evidence type="ECO:0000256" key="11">
    <source>
        <dbReference type="ARBA" id="ARBA00023170"/>
    </source>
</evidence>
<keyword evidence="13" id="KW-0628">Postsynaptic cell membrane</keyword>
<dbReference type="SUPFAM" id="SSF63712">
    <property type="entry name" value="Nicotinic receptor ligand binding domain-like"/>
    <property type="match status" value="1"/>
</dbReference>
<keyword evidence="11" id="KW-0675">Receptor</keyword>
<dbReference type="SUPFAM" id="SSF90112">
    <property type="entry name" value="Neurotransmitter-gated ion-channel transmembrane pore"/>
    <property type="match status" value="1"/>
</dbReference>
<dbReference type="OrthoDB" id="5975154at2759"/>
<dbReference type="InParanoid" id="A0A1S3JZZ4"/>
<dbReference type="InterPro" id="IPR036719">
    <property type="entry name" value="Neuro-gated_channel_TM_sf"/>
</dbReference>
<dbReference type="FunCoup" id="A0A1S3JZZ4">
    <property type="interactions" value="57"/>
</dbReference>
<dbReference type="Gene3D" id="1.20.58.390">
    <property type="entry name" value="Neurotransmitter-gated ion-channel transmembrane domain"/>
    <property type="match status" value="2"/>
</dbReference>
<dbReference type="GeneID" id="106177589"/>
<keyword evidence="3" id="KW-1003">Cell membrane</keyword>
<evidence type="ECO:0000313" key="20">
    <source>
        <dbReference type="Proteomes" id="UP000085678"/>
    </source>
</evidence>
<keyword evidence="5 17" id="KW-0732">Signal</keyword>
<evidence type="ECO:0000259" key="19">
    <source>
        <dbReference type="Pfam" id="PF02932"/>
    </source>
</evidence>
<evidence type="ECO:0000256" key="6">
    <source>
        <dbReference type="ARBA" id="ARBA00022989"/>
    </source>
</evidence>
<dbReference type="PRINTS" id="PR00252">
    <property type="entry name" value="NRIONCHANNEL"/>
</dbReference>
<dbReference type="KEGG" id="lak:106177589"/>
<keyword evidence="12" id="KW-0325">Glycoprotein</keyword>
<dbReference type="InterPro" id="IPR006201">
    <property type="entry name" value="Neur_channel"/>
</dbReference>
<feature type="transmembrane region" description="Helical" evidence="17">
    <location>
        <begin position="311"/>
        <end position="332"/>
    </location>
</feature>
<dbReference type="GO" id="GO:0007271">
    <property type="term" value="P:synaptic transmission, cholinergic"/>
    <property type="evidence" value="ECO:0007669"/>
    <property type="project" value="UniProtKB-ARBA"/>
</dbReference>
<dbReference type="Pfam" id="PF02931">
    <property type="entry name" value="Neur_chan_LBD"/>
    <property type="match status" value="1"/>
</dbReference>
<keyword evidence="8 17" id="KW-0406">Ion transport</keyword>